<dbReference type="GeneID" id="56038589"/>
<organism evidence="8 9">
    <name type="scientific">Halorarum salinum</name>
    <dbReference type="NCBI Taxonomy" id="2743089"/>
    <lineage>
        <taxon>Archaea</taxon>
        <taxon>Methanobacteriati</taxon>
        <taxon>Methanobacteriota</taxon>
        <taxon>Stenosarchaea group</taxon>
        <taxon>Halobacteria</taxon>
        <taxon>Halobacteriales</taxon>
        <taxon>Haloferacaceae</taxon>
        <taxon>Halorarum</taxon>
    </lineage>
</organism>
<evidence type="ECO:0000313" key="9">
    <source>
        <dbReference type="Proteomes" id="UP000509626"/>
    </source>
</evidence>
<proteinExistence type="predicted"/>
<keyword evidence="4" id="KW-0249">Electron transport</keyword>
<sequence>MRRRRFLATAGAAATLAVSGCLGDALAEDDYDVGMTAEAFRPREFTTTVGEEVVWANTSSRAHSVTAYEDTLPEGADYFATGGFDSEAAARDAWDGNDGAITSGETFSHAFEVAGEYSYLCIPHERAGMVGTVVVEE</sequence>
<keyword evidence="6" id="KW-0472">Membrane</keyword>
<dbReference type="PANTHER" id="PTHR34192">
    <property type="entry name" value="PLASTOCYANIN MAJOR ISOFORM, CHLOROPLASTIC-RELATED"/>
    <property type="match status" value="1"/>
</dbReference>
<keyword evidence="2" id="KW-0813">Transport</keyword>
<evidence type="ECO:0000256" key="3">
    <source>
        <dbReference type="ARBA" id="ARBA00022723"/>
    </source>
</evidence>
<dbReference type="Proteomes" id="UP000509626">
    <property type="component" value="Chromosome"/>
</dbReference>
<dbReference type="Gene3D" id="2.60.40.420">
    <property type="entry name" value="Cupredoxins - blue copper proteins"/>
    <property type="match status" value="1"/>
</dbReference>
<accession>A0A7D5LCH8</accession>
<protein>
    <submittedName>
        <fullName evidence="8">Halocyanin</fullName>
    </submittedName>
</protein>
<keyword evidence="3" id="KW-0479">Metal-binding</keyword>
<evidence type="ECO:0000259" key="7">
    <source>
        <dbReference type="Pfam" id="PF00127"/>
    </source>
</evidence>
<dbReference type="InterPro" id="IPR008972">
    <property type="entry name" value="Cupredoxin"/>
</dbReference>
<dbReference type="GO" id="GO:0005507">
    <property type="term" value="F:copper ion binding"/>
    <property type="evidence" value="ECO:0007669"/>
    <property type="project" value="InterPro"/>
</dbReference>
<dbReference type="InterPro" id="IPR000923">
    <property type="entry name" value="BlueCu_1"/>
</dbReference>
<evidence type="ECO:0000256" key="5">
    <source>
        <dbReference type="ARBA" id="ARBA00023008"/>
    </source>
</evidence>
<feature type="domain" description="Blue (type 1) copper" evidence="7">
    <location>
        <begin position="36"/>
        <end position="136"/>
    </location>
</feature>
<gene>
    <name evidence="8" type="ORF">HUG12_13980</name>
</gene>
<comment type="subcellular location">
    <subcellularLocation>
        <location evidence="1">Membrane</location>
    </subcellularLocation>
</comment>
<dbReference type="AlphaFoldDB" id="A0A7D5LCH8"/>
<dbReference type="SUPFAM" id="SSF49503">
    <property type="entry name" value="Cupredoxins"/>
    <property type="match status" value="1"/>
</dbReference>
<dbReference type="InterPro" id="IPR006311">
    <property type="entry name" value="TAT_signal"/>
</dbReference>
<evidence type="ECO:0000256" key="2">
    <source>
        <dbReference type="ARBA" id="ARBA00022448"/>
    </source>
</evidence>
<evidence type="ECO:0000256" key="4">
    <source>
        <dbReference type="ARBA" id="ARBA00022982"/>
    </source>
</evidence>
<name>A0A7D5LCH8_9EURY</name>
<dbReference type="GO" id="GO:0016020">
    <property type="term" value="C:membrane"/>
    <property type="evidence" value="ECO:0007669"/>
    <property type="project" value="UniProtKB-SubCell"/>
</dbReference>
<dbReference type="Pfam" id="PF00127">
    <property type="entry name" value="Copper-bind"/>
    <property type="match status" value="1"/>
</dbReference>
<dbReference type="InterPro" id="IPR028871">
    <property type="entry name" value="BlueCu_1_BS"/>
</dbReference>
<evidence type="ECO:0000256" key="1">
    <source>
        <dbReference type="ARBA" id="ARBA00004370"/>
    </source>
</evidence>
<dbReference type="KEGG" id="halu:HUG12_13980"/>
<dbReference type="GO" id="GO:0009055">
    <property type="term" value="F:electron transfer activity"/>
    <property type="evidence" value="ECO:0007669"/>
    <property type="project" value="InterPro"/>
</dbReference>
<keyword evidence="5" id="KW-0186">Copper</keyword>
<dbReference type="PROSITE" id="PS51318">
    <property type="entry name" value="TAT"/>
    <property type="match status" value="1"/>
</dbReference>
<dbReference type="PANTHER" id="PTHR34192:SF10">
    <property type="entry name" value="PLASTOCYANIN MAJOR ISOFORM, CHLOROPLASTIC-RELATED"/>
    <property type="match status" value="1"/>
</dbReference>
<dbReference type="EMBL" id="CP058579">
    <property type="protein sequence ID" value="QLG62775.1"/>
    <property type="molecule type" value="Genomic_DNA"/>
</dbReference>
<reference evidence="8 9" key="1">
    <citation type="submission" date="2020-06" db="EMBL/GenBank/DDBJ databases">
        <title>NJ-3-1, isolated from saline soil.</title>
        <authorList>
            <person name="Cui H.L."/>
            <person name="Shi X."/>
        </authorList>
    </citation>
    <scope>NUCLEOTIDE SEQUENCE [LARGE SCALE GENOMIC DNA]</scope>
    <source>
        <strain evidence="8 9">NJ-3-1</strain>
    </source>
</reference>
<dbReference type="RefSeq" id="WP_179269360.1">
    <property type="nucleotide sequence ID" value="NZ_CP058579.1"/>
</dbReference>
<dbReference type="PROSITE" id="PS51257">
    <property type="entry name" value="PROKAR_LIPOPROTEIN"/>
    <property type="match status" value="1"/>
</dbReference>
<evidence type="ECO:0000313" key="8">
    <source>
        <dbReference type="EMBL" id="QLG62775.1"/>
    </source>
</evidence>
<keyword evidence="9" id="KW-1185">Reference proteome</keyword>
<dbReference type="PROSITE" id="PS00196">
    <property type="entry name" value="COPPER_BLUE"/>
    <property type="match status" value="1"/>
</dbReference>
<evidence type="ECO:0000256" key="6">
    <source>
        <dbReference type="ARBA" id="ARBA00023136"/>
    </source>
</evidence>
<dbReference type="OrthoDB" id="4392at2157"/>